<keyword evidence="4" id="KW-1185">Reference proteome</keyword>
<dbReference type="GO" id="GO:0005634">
    <property type="term" value="C:nucleus"/>
    <property type="evidence" value="ECO:0007669"/>
    <property type="project" value="TreeGrafter"/>
</dbReference>
<proteinExistence type="predicted"/>
<organism evidence="3 4">
    <name type="scientific">Takifugu rubripes</name>
    <name type="common">Japanese pufferfish</name>
    <name type="synonym">Fugu rubripes</name>
    <dbReference type="NCBI Taxonomy" id="31033"/>
    <lineage>
        <taxon>Eukaryota</taxon>
        <taxon>Metazoa</taxon>
        <taxon>Chordata</taxon>
        <taxon>Craniata</taxon>
        <taxon>Vertebrata</taxon>
        <taxon>Euteleostomi</taxon>
        <taxon>Actinopterygii</taxon>
        <taxon>Neopterygii</taxon>
        <taxon>Teleostei</taxon>
        <taxon>Neoteleostei</taxon>
        <taxon>Acanthomorphata</taxon>
        <taxon>Eupercaria</taxon>
        <taxon>Tetraodontiformes</taxon>
        <taxon>Tetradontoidea</taxon>
        <taxon>Tetraodontidae</taxon>
        <taxon>Takifugu</taxon>
    </lineage>
</organism>
<keyword evidence="2" id="KW-0963">Cytoplasm</keyword>
<name>A0A3B5KCQ6_TAKRU</name>
<dbReference type="PANTHER" id="PTHR21331:SF2">
    <property type="entry name" value="BRCA1-ASSOCIATED ATM ACTIVATOR 1"/>
    <property type="match status" value="1"/>
</dbReference>
<dbReference type="GO" id="GO:0006974">
    <property type="term" value="P:DNA damage response"/>
    <property type="evidence" value="ECO:0007669"/>
    <property type="project" value="InterPro"/>
</dbReference>
<evidence type="ECO:0000313" key="3">
    <source>
        <dbReference type="Ensembl" id="ENSTRUP00000055459.2"/>
    </source>
</evidence>
<evidence type="ECO:0000256" key="2">
    <source>
        <dbReference type="ARBA" id="ARBA00022490"/>
    </source>
</evidence>
<reference evidence="3 4" key="1">
    <citation type="journal article" date="2011" name="Genome Biol. Evol.">
        <title>Integration of the genetic map and genome assembly of fugu facilitates insights into distinct features of genome evolution in teleosts and mammals.</title>
        <authorList>
            <person name="Kai W."/>
            <person name="Kikuchi K."/>
            <person name="Tohari S."/>
            <person name="Chew A.K."/>
            <person name="Tay A."/>
            <person name="Fujiwara A."/>
            <person name="Hosoya S."/>
            <person name="Suetake H."/>
            <person name="Naruse K."/>
            <person name="Brenner S."/>
            <person name="Suzuki Y."/>
            <person name="Venkatesh B."/>
        </authorList>
    </citation>
    <scope>NUCLEOTIDE SEQUENCE [LARGE SCALE GENOMIC DNA]</scope>
</reference>
<evidence type="ECO:0008006" key="5">
    <source>
        <dbReference type="Google" id="ProtNLM"/>
    </source>
</evidence>
<reference evidence="3" key="3">
    <citation type="submission" date="2025-09" db="UniProtKB">
        <authorList>
            <consortium name="Ensembl"/>
        </authorList>
    </citation>
    <scope>IDENTIFICATION</scope>
</reference>
<protein>
    <recommendedName>
        <fullName evidence="5">BRCA1-associated ATM activator 1</fullName>
    </recommendedName>
</protein>
<dbReference type="STRING" id="31033.ENSTRUP00000055459"/>
<dbReference type="GeneTree" id="ENSGT00390000017551"/>
<dbReference type="InParanoid" id="A0A3B5KCQ6"/>
<dbReference type="OMA" id="MMSTHEP"/>
<evidence type="ECO:0000313" key="4">
    <source>
        <dbReference type="Proteomes" id="UP000005226"/>
    </source>
</evidence>
<sequence length="177" mass="19298">MDSECASLLPRVCEVLADSRRALPDDTSLEKLLDWFTGLTKSGGCLLETCPCLLDFISSVGNNTALDPAVLSFTLKLTGLLAASEDGFKILRVSSSHSYSCRQTQACLLLQLQIRPSPMPCSSYICPHLKDLTAQRSMMMSTHEPPPALMSLRCCQSTSLSPWFLGTTHGSSRACRH</sequence>
<accession>A0A3B5KCQ6</accession>
<dbReference type="Ensembl" id="ENSTRUT00000051742.2">
    <property type="protein sequence ID" value="ENSTRUP00000055459.2"/>
    <property type="gene ID" value="ENSTRUG00000025579.2"/>
</dbReference>
<dbReference type="Proteomes" id="UP000005226">
    <property type="component" value="Chromosome 17"/>
</dbReference>
<dbReference type="GO" id="GO:0008283">
    <property type="term" value="P:cell population proliferation"/>
    <property type="evidence" value="ECO:0007669"/>
    <property type="project" value="InterPro"/>
</dbReference>
<evidence type="ECO:0000256" key="1">
    <source>
        <dbReference type="ARBA" id="ARBA00004496"/>
    </source>
</evidence>
<reference evidence="3" key="2">
    <citation type="submission" date="2025-08" db="UniProtKB">
        <authorList>
            <consortium name="Ensembl"/>
        </authorList>
    </citation>
    <scope>IDENTIFICATION</scope>
</reference>
<comment type="subcellular location">
    <subcellularLocation>
        <location evidence="1">Cytoplasm</location>
    </subcellularLocation>
</comment>
<dbReference type="AlphaFoldDB" id="A0A3B5KCQ6"/>
<dbReference type="PANTHER" id="PTHR21331">
    <property type="entry name" value="BRCA1-ASSOCIATED ATM ACTIVATOR 1"/>
    <property type="match status" value="1"/>
</dbReference>
<dbReference type="GO" id="GO:0005737">
    <property type="term" value="C:cytoplasm"/>
    <property type="evidence" value="ECO:0007669"/>
    <property type="project" value="UniProtKB-SubCell"/>
</dbReference>
<dbReference type="InterPro" id="IPR038904">
    <property type="entry name" value="BRAT1"/>
</dbReference>